<feature type="compositionally biased region" description="Basic and acidic residues" evidence="16">
    <location>
        <begin position="1"/>
        <end position="36"/>
    </location>
</feature>
<dbReference type="SMART" id="SM00439">
    <property type="entry name" value="BAH"/>
    <property type="match status" value="1"/>
</dbReference>
<evidence type="ECO:0000313" key="20">
    <source>
        <dbReference type="Ensembl" id="ENSTMTP00000023594.1"/>
    </source>
</evidence>
<evidence type="ECO:0000256" key="5">
    <source>
        <dbReference type="ARBA" id="ARBA00022553"/>
    </source>
</evidence>
<feature type="domain" description="BAH" evidence="17">
    <location>
        <begin position="103"/>
        <end position="241"/>
    </location>
</feature>
<feature type="region of interest" description="Disordered" evidence="16">
    <location>
        <begin position="422"/>
        <end position="453"/>
    </location>
</feature>
<dbReference type="InterPro" id="IPR017884">
    <property type="entry name" value="SANT_dom"/>
</dbReference>
<sequence>MTADKEKDKDKEKDRDRDRDRERDKREKVRESENSRPRRSCTLEGGAKNYAESDHSEDEDNDNNSATTEESTKKNKKKPPKKKSRYERTDSGEITSFITEDDVVYRPGDCVYIESRRPNTPYFICSIQDFKLSKRDHLLMNVKWYYRQSEVPDSVYQHLVQDRHNENDSGRELVITDPVIKNRELFISDYVDTYHAAALRGKCNISHFSDIFAAREFKARVDSFFYILGYNPETRRLNSTQGEIRVGPSHQAKLPDLQPFPSLDSDPVTQHEELVWMPGVNDCDLLMYLRAARSMAAFAGMCDGGSTEDGCVAASRDDTTLNALNTLHESNYDAGKALQRLVKKPVPKLIEKCWTEDEVKRFIKGLRQYGKNFFRIRKELLPNKETGELITFYYYWKKTPEAASSRAHRRHRRQAVFRRIKTRTASTPVNTPSRPPSSEFLDLSSASEDDFDSEDSEQELKGYACRHCFTTTSKDWHHGGRENILLCTDCRLHFKKYGELPPIEKPVDPPPFMFKPVKEEEDGLSGKHSMRTRRTRGSMSTLRSGRKKQPASPDGRASPTNEDIRSSGRNSPSAASTSSNDSKADSVKKSTKKIKEEASSPLKSSKRQREKTASDTEEPERTTAKKSKTQEISRPNSPSEGEGEGESSDSRSVNDDGSSDPKDIDQDNRSTSPSIPSPQDNESDSDSSAQQQMLQAQPQVLQAQNVPAQAPPSTPPVSTQLPTPIPAASGTPSAPLQVSPSVSQPPSQPPAPPPPHSHIQQAPALHPQRLPSPHPPLQPLTVSQSQPQGPSSSQPHSQPPLHGQVQPVPHNLQAQPLLPHPVPPQPFPLPSQPSQAQVPLQTQAASHPHAALQVQAVQPALQAQTPLQQPQPPREQPLPPAPMAMPHIKPPPTTPIPQLPTPQSHKHPPHLSGPSPFSMNSNLPPPPALKPLSSLSTHHPPSAHPPPLQLMPQSQPLQSSPAQPPVLTQSQSLPPAASHPPSSLHPVSSQAPFSQHPFVPGGPPSITPPSCPSTSTPPSVPGVPSQTSVPTSAASSGNVPVVTSCAIPPIQIKEEAPDEAEEPESPPPPPRSPSPEPTVVDTPSHASQSARFYKHLDRGYNSCARTDLYFMPLAGSKLAKKREEAIEKAKREAEQKAREEREREKEKEKEREREREREREAERAAVGLSVCRAGWQKVSSSSHEGRLGEPQLTGPTHMRPSFEPPPTTIAAVPPYIGPDTPALRTLSEYARPHVMSPTNRNHPFFVPLNPTDPLLAYHMPGLYNVDPTIRERELREREIREREIRERELRERMKPGFEVKPPELDALHPATNPMEHFARHGALTIPPTAGPHPFASFHPGLNPLERERLALAGPQLRPEMSYPDRLAAERIHAERMASLTNDPLARLQMFNVTPHHHQHSHIHSHLHLHQQDPLHQGSAGPVHPLVDPLAAGPHLARFPYPPGTIPNPLLGQPPHEHEMLRHPVFGTPYPRDLPGAIPPPMSAAHQLQAMHAQSAELQRLAMEQQWLHGHPHMHGGHLPSQEDYYSRLKKEGDKQL</sequence>
<evidence type="ECO:0000259" key="19">
    <source>
        <dbReference type="PROSITE" id="PS51293"/>
    </source>
</evidence>
<evidence type="ECO:0000256" key="6">
    <source>
        <dbReference type="ARBA" id="ARBA00022723"/>
    </source>
</evidence>
<evidence type="ECO:0000256" key="2">
    <source>
        <dbReference type="ARBA" id="ARBA00022473"/>
    </source>
</evidence>
<dbReference type="InterPro" id="IPR009057">
    <property type="entry name" value="Homeodomain-like_sf"/>
</dbReference>
<feature type="domain" description="ELM2" evidence="18">
    <location>
        <begin position="242"/>
        <end position="345"/>
    </location>
</feature>
<keyword evidence="3" id="KW-0678">Repressor</keyword>
<dbReference type="SUPFAM" id="SSF46689">
    <property type="entry name" value="Homeodomain-like"/>
    <property type="match status" value="1"/>
</dbReference>
<dbReference type="Gene3D" id="3.30.50.10">
    <property type="entry name" value="Erythroid Transcription Factor GATA-1, subunit A"/>
    <property type="match status" value="1"/>
</dbReference>
<dbReference type="Proteomes" id="UP000472274">
    <property type="component" value="Unplaced"/>
</dbReference>
<feature type="compositionally biased region" description="Basic and acidic residues" evidence="16">
    <location>
        <begin position="648"/>
        <end position="668"/>
    </location>
</feature>
<keyword evidence="21" id="KW-1185">Reference proteome</keyword>
<dbReference type="GO" id="GO:0000118">
    <property type="term" value="C:histone deacetylase complex"/>
    <property type="evidence" value="ECO:0007669"/>
    <property type="project" value="Ensembl"/>
</dbReference>
<feature type="compositionally biased region" description="Pro residues" evidence="16">
    <location>
        <begin position="869"/>
        <end position="900"/>
    </location>
</feature>
<dbReference type="GO" id="GO:0003714">
    <property type="term" value="F:transcription corepressor activity"/>
    <property type="evidence" value="ECO:0007669"/>
    <property type="project" value="Ensembl"/>
</dbReference>
<organism evidence="20 21">
    <name type="scientific">Terrapene triunguis</name>
    <name type="common">Three-toed box turtle</name>
    <dbReference type="NCBI Taxonomy" id="2587831"/>
    <lineage>
        <taxon>Eukaryota</taxon>
        <taxon>Metazoa</taxon>
        <taxon>Chordata</taxon>
        <taxon>Craniata</taxon>
        <taxon>Vertebrata</taxon>
        <taxon>Euteleostomi</taxon>
        <taxon>Archelosauria</taxon>
        <taxon>Testudinata</taxon>
        <taxon>Testudines</taxon>
        <taxon>Cryptodira</taxon>
        <taxon>Durocryptodira</taxon>
        <taxon>Testudinoidea</taxon>
        <taxon>Emydidae</taxon>
        <taxon>Terrapene</taxon>
    </lineage>
</organism>
<keyword evidence="2" id="KW-0217">Developmental protein</keyword>
<keyword evidence="9" id="KW-0832">Ubl conjugation</keyword>
<gene>
    <name evidence="20" type="primary">RERE</name>
</gene>
<dbReference type="SMART" id="SM00401">
    <property type="entry name" value="ZnF_GATA"/>
    <property type="match status" value="1"/>
</dbReference>
<keyword evidence="14" id="KW-0539">Nucleus</keyword>
<dbReference type="GO" id="GO:0003682">
    <property type="term" value="F:chromatin binding"/>
    <property type="evidence" value="ECO:0007669"/>
    <property type="project" value="InterPro"/>
</dbReference>
<keyword evidence="4" id="KW-1017">Isopeptide bond</keyword>
<dbReference type="PROSITE" id="PS51038">
    <property type="entry name" value="BAH"/>
    <property type="match status" value="1"/>
</dbReference>
<dbReference type="GeneTree" id="ENSGT00940000153615"/>
<evidence type="ECO:0000256" key="9">
    <source>
        <dbReference type="ARBA" id="ARBA00022843"/>
    </source>
</evidence>
<dbReference type="Pfam" id="PF01426">
    <property type="entry name" value="BAH"/>
    <property type="match status" value="1"/>
</dbReference>
<dbReference type="CDD" id="cd00202">
    <property type="entry name" value="ZnF_GATA"/>
    <property type="match status" value="1"/>
</dbReference>
<keyword evidence="13" id="KW-0804">Transcription</keyword>
<feature type="compositionally biased region" description="Basic and acidic residues" evidence="16">
    <location>
        <begin position="582"/>
        <end position="598"/>
    </location>
</feature>
<dbReference type="Pfam" id="PF00249">
    <property type="entry name" value="Myb_DNA-binding"/>
    <property type="match status" value="1"/>
</dbReference>
<feature type="region of interest" description="Disordered" evidence="16">
    <location>
        <begin position="1135"/>
        <end position="1160"/>
    </location>
</feature>
<evidence type="ECO:0000256" key="3">
    <source>
        <dbReference type="ARBA" id="ARBA00022491"/>
    </source>
</evidence>
<dbReference type="Gene3D" id="1.10.10.60">
    <property type="entry name" value="Homeodomain-like"/>
    <property type="match status" value="1"/>
</dbReference>
<evidence type="ECO:0000256" key="8">
    <source>
        <dbReference type="ARBA" id="ARBA00022833"/>
    </source>
</evidence>
<evidence type="ECO:0000256" key="4">
    <source>
        <dbReference type="ARBA" id="ARBA00022499"/>
    </source>
</evidence>
<feature type="compositionally biased region" description="Low complexity" evidence="16">
    <location>
        <begin position="950"/>
        <end position="961"/>
    </location>
</feature>
<dbReference type="InterPro" id="IPR000679">
    <property type="entry name" value="Znf_GATA"/>
</dbReference>
<dbReference type="Gene3D" id="4.10.1240.50">
    <property type="match status" value="1"/>
</dbReference>
<dbReference type="GO" id="GO:0048813">
    <property type="term" value="P:dendrite morphogenesis"/>
    <property type="evidence" value="ECO:0007669"/>
    <property type="project" value="Ensembl"/>
</dbReference>
<feature type="compositionally biased region" description="Pro residues" evidence="16">
    <location>
        <begin position="1065"/>
        <end position="1076"/>
    </location>
</feature>
<dbReference type="CDD" id="cd11661">
    <property type="entry name" value="SANT_MTA3_like"/>
    <property type="match status" value="1"/>
</dbReference>
<dbReference type="FunFam" id="4.10.1240.50:FF:000003">
    <property type="entry name" value="Arginine-glutamic acid dipeptide (RE) repeats a"/>
    <property type="match status" value="1"/>
</dbReference>
<dbReference type="PROSITE" id="PS51156">
    <property type="entry name" value="ELM2"/>
    <property type="match status" value="1"/>
</dbReference>
<dbReference type="PRINTS" id="PR01217">
    <property type="entry name" value="PRICHEXTENSN"/>
</dbReference>
<dbReference type="PANTHER" id="PTHR13859:SF12">
    <property type="entry name" value="ARGININE-GLUTAMIC ACID DIPEPTIDE REPEATS PROTEIN"/>
    <property type="match status" value="1"/>
</dbReference>
<dbReference type="InterPro" id="IPR000949">
    <property type="entry name" value="ELM2_dom"/>
</dbReference>
<feature type="compositionally biased region" description="Polar residues" evidence="16">
    <location>
        <begin position="423"/>
        <end position="432"/>
    </location>
</feature>
<feature type="compositionally biased region" description="Pro residues" evidence="16">
    <location>
        <begin position="818"/>
        <end position="831"/>
    </location>
</feature>
<dbReference type="FunFam" id="1.10.10.60:FF:000052">
    <property type="entry name" value="Arginine-glutamic acid dipeptide (RE) repeats"/>
    <property type="match status" value="1"/>
</dbReference>
<evidence type="ECO:0000256" key="10">
    <source>
        <dbReference type="ARBA" id="ARBA00022990"/>
    </source>
</evidence>
<feature type="compositionally biased region" description="Low complexity" evidence="16">
    <location>
        <begin position="969"/>
        <end position="989"/>
    </location>
</feature>
<keyword evidence="12" id="KW-0175">Coiled coil</keyword>
<dbReference type="GO" id="GO:0021930">
    <property type="term" value="P:cerebellar granule cell precursor proliferation"/>
    <property type="evidence" value="ECO:0007669"/>
    <property type="project" value="Ensembl"/>
</dbReference>
<dbReference type="SMART" id="SM00717">
    <property type="entry name" value="SANT"/>
    <property type="match status" value="1"/>
</dbReference>
<evidence type="ECO:0000313" key="21">
    <source>
        <dbReference type="Proteomes" id="UP000472274"/>
    </source>
</evidence>
<keyword evidence="5" id="KW-0597">Phosphoprotein</keyword>
<dbReference type="SUPFAM" id="SSF57716">
    <property type="entry name" value="Glucocorticoid receptor-like (DNA-binding domain)"/>
    <property type="match status" value="1"/>
</dbReference>
<protein>
    <recommendedName>
        <fullName evidence="15">Arginine-glutamic acid dipeptide repeats protein</fullName>
    </recommendedName>
</protein>
<feature type="domain" description="SANT" evidence="19">
    <location>
        <begin position="349"/>
        <end position="401"/>
    </location>
</feature>
<feature type="compositionally biased region" description="Low complexity" evidence="16">
    <location>
        <begin position="689"/>
        <end position="708"/>
    </location>
</feature>
<feature type="compositionally biased region" description="Pro residues" evidence="16">
    <location>
        <begin position="746"/>
        <end position="756"/>
    </location>
</feature>
<feature type="compositionally biased region" description="Low complexity" evidence="16">
    <location>
        <begin position="1012"/>
        <end position="1032"/>
    </location>
</feature>
<dbReference type="Ensembl" id="ENSTMTT00000024428.1">
    <property type="protein sequence ID" value="ENSTMTP00000023594.1"/>
    <property type="gene ID" value="ENSTMTG00000017204.1"/>
</dbReference>
<dbReference type="InterPro" id="IPR001005">
    <property type="entry name" value="SANT/Myb"/>
</dbReference>
<dbReference type="GO" id="GO:0043565">
    <property type="term" value="F:sequence-specific DNA binding"/>
    <property type="evidence" value="ECO:0007669"/>
    <property type="project" value="InterPro"/>
</dbReference>
<dbReference type="CDD" id="cd04709">
    <property type="entry name" value="BAH_MTA"/>
    <property type="match status" value="1"/>
</dbReference>
<feature type="region of interest" description="Disordered" evidence="16">
    <location>
        <begin position="500"/>
        <end position="1091"/>
    </location>
</feature>
<evidence type="ECO:0000256" key="7">
    <source>
        <dbReference type="ARBA" id="ARBA00022771"/>
    </source>
</evidence>
<accession>A0A674JWS8</accession>
<feature type="compositionally biased region" description="Basic and acidic residues" evidence="16">
    <location>
        <begin position="610"/>
        <end position="631"/>
    </location>
</feature>
<feature type="compositionally biased region" description="Low complexity" evidence="16">
    <location>
        <begin position="732"/>
        <end position="745"/>
    </location>
</feature>
<feature type="compositionally biased region" description="Pro residues" evidence="16">
    <location>
        <begin position="1000"/>
        <end position="1011"/>
    </location>
</feature>
<reference evidence="20" key="2">
    <citation type="submission" date="2025-09" db="UniProtKB">
        <authorList>
            <consortium name="Ensembl"/>
        </authorList>
    </citation>
    <scope>IDENTIFICATION</scope>
</reference>
<dbReference type="PANTHER" id="PTHR13859">
    <property type="entry name" value="ATROPHIN-RELATED"/>
    <property type="match status" value="1"/>
</dbReference>
<evidence type="ECO:0000259" key="18">
    <source>
        <dbReference type="PROSITE" id="PS51156"/>
    </source>
</evidence>
<feature type="compositionally biased region" description="Basic residues" evidence="16">
    <location>
        <begin position="74"/>
        <end position="85"/>
    </location>
</feature>
<keyword evidence="6" id="KW-0479">Metal-binding</keyword>
<feature type="compositionally biased region" description="Low complexity" evidence="16">
    <location>
        <begin position="567"/>
        <end position="581"/>
    </location>
</feature>
<reference evidence="20" key="1">
    <citation type="submission" date="2025-08" db="UniProtKB">
        <authorList>
            <consortium name="Ensembl"/>
        </authorList>
    </citation>
    <scope>IDENTIFICATION</scope>
</reference>
<dbReference type="GO" id="GO:0016604">
    <property type="term" value="C:nuclear body"/>
    <property type="evidence" value="ECO:0007669"/>
    <property type="project" value="Ensembl"/>
</dbReference>
<dbReference type="Pfam" id="PF03154">
    <property type="entry name" value="Atrophin-1"/>
    <property type="match status" value="1"/>
</dbReference>
<feature type="region of interest" description="Disordered" evidence="16">
    <location>
        <begin position="1"/>
        <end position="90"/>
    </location>
</feature>
<dbReference type="GO" id="GO:0021942">
    <property type="term" value="P:radial glia guided migration of Purkinje cell"/>
    <property type="evidence" value="ECO:0007669"/>
    <property type="project" value="Ensembl"/>
</dbReference>
<dbReference type="GO" id="GO:0021691">
    <property type="term" value="P:cerebellar Purkinje cell layer maturation"/>
    <property type="evidence" value="ECO:0007669"/>
    <property type="project" value="Ensembl"/>
</dbReference>
<evidence type="ECO:0000256" key="13">
    <source>
        <dbReference type="ARBA" id="ARBA00023163"/>
    </source>
</evidence>
<dbReference type="FunFam" id="2.30.30.490:FF:000005">
    <property type="entry name" value="Arginine-glutamic acid dipeptide (RE) repeats"/>
    <property type="match status" value="1"/>
</dbReference>
<evidence type="ECO:0000256" key="14">
    <source>
        <dbReference type="ARBA" id="ARBA00023242"/>
    </source>
</evidence>
<feature type="compositionally biased region" description="Low complexity" evidence="16">
    <location>
        <begin position="437"/>
        <end position="446"/>
    </location>
</feature>
<dbReference type="InParanoid" id="A0A674JWS8"/>
<keyword evidence="7" id="KW-0863">Zinc-finger</keyword>
<dbReference type="Pfam" id="PF00320">
    <property type="entry name" value="GATA"/>
    <property type="match status" value="1"/>
</dbReference>
<dbReference type="InterPro" id="IPR043151">
    <property type="entry name" value="BAH_sf"/>
</dbReference>
<proteinExistence type="predicted"/>
<dbReference type="InterPro" id="IPR001025">
    <property type="entry name" value="BAH_dom"/>
</dbReference>
<feature type="compositionally biased region" description="Low complexity" evidence="16">
    <location>
        <begin position="930"/>
        <end position="940"/>
    </location>
</feature>
<dbReference type="GO" id="GO:0048755">
    <property type="term" value="P:branching morphogenesis of a nerve"/>
    <property type="evidence" value="ECO:0007669"/>
    <property type="project" value="Ensembl"/>
</dbReference>
<dbReference type="SMART" id="SM01189">
    <property type="entry name" value="ELM2"/>
    <property type="match status" value="1"/>
</dbReference>
<feature type="compositionally biased region" description="Polar residues" evidence="16">
    <location>
        <begin position="669"/>
        <end position="680"/>
    </location>
</feature>
<evidence type="ECO:0000256" key="11">
    <source>
        <dbReference type="ARBA" id="ARBA00023015"/>
    </source>
</evidence>
<evidence type="ECO:0000256" key="16">
    <source>
        <dbReference type="SAM" id="MobiDB-lite"/>
    </source>
</evidence>
<dbReference type="GO" id="GO:0003713">
    <property type="term" value="F:transcription coactivator activity"/>
    <property type="evidence" value="ECO:0007669"/>
    <property type="project" value="Ensembl"/>
</dbReference>
<feature type="compositionally biased region" description="Low complexity" evidence="16">
    <location>
        <begin position="783"/>
        <end position="804"/>
    </location>
</feature>
<feature type="compositionally biased region" description="Low complexity" evidence="16">
    <location>
        <begin position="850"/>
        <end position="868"/>
    </location>
</feature>
<comment type="subcellular location">
    <subcellularLocation>
        <location evidence="1">Nucleus</location>
    </subcellularLocation>
</comment>
<dbReference type="Gene3D" id="2.30.30.490">
    <property type="match status" value="1"/>
</dbReference>
<dbReference type="InterPro" id="IPR002951">
    <property type="entry name" value="Atrophin-like"/>
</dbReference>
<dbReference type="PROSITE" id="PS51293">
    <property type="entry name" value="SANT"/>
    <property type="match status" value="1"/>
</dbReference>
<evidence type="ECO:0000256" key="15">
    <source>
        <dbReference type="ARBA" id="ARBA00068839"/>
    </source>
</evidence>
<dbReference type="GO" id="GO:0008270">
    <property type="term" value="F:zinc ion binding"/>
    <property type="evidence" value="ECO:0007669"/>
    <property type="project" value="UniProtKB-KW"/>
</dbReference>
<evidence type="ECO:0000256" key="12">
    <source>
        <dbReference type="ARBA" id="ARBA00023054"/>
    </source>
</evidence>
<evidence type="ECO:0000259" key="17">
    <source>
        <dbReference type="PROSITE" id="PS51038"/>
    </source>
</evidence>
<keyword evidence="8" id="KW-0862">Zinc</keyword>
<dbReference type="GO" id="GO:0006338">
    <property type="term" value="P:chromatin remodeling"/>
    <property type="evidence" value="ECO:0007669"/>
    <property type="project" value="Ensembl"/>
</dbReference>
<name>A0A674JWS8_9SAUR</name>
<keyword evidence="10" id="KW-0007">Acetylation</keyword>
<dbReference type="InterPro" id="IPR013088">
    <property type="entry name" value="Znf_NHR/GATA"/>
</dbReference>
<dbReference type="Pfam" id="PF01448">
    <property type="entry name" value="ELM2"/>
    <property type="match status" value="1"/>
</dbReference>
<evidence type="ECO:0000256" key="1">
    <source>
        <dbReference type="ARBA" id="ARBA00004123"/>
    </source>
</evidence>
<keyword evidence="11" id="KW-0805">Transcription regulation</keyword>